<sequence length="112" mass="12252">MTDVTLEFELADNARGEALAEELRVRLAAMENVAEVETQADRSRGVAETIAIVAAGVVLIDHGTSAVSSLTRFVRALKELMLELGDLKQAYVEIRGRKVNIAELTEEEIARL</sequence>
<dbReference type="RefSeq" id="WP_109677224.1">
    <property type="nucleotide sequence ID" value="NZ_CP086615.1"/>
</dbReference>
<protein>
    <submittedName>
        <fullName evidence="1">Uncharacterized protein</fullName>
    </submittedName>
</protein>
<evidence type="ECO:0000313" key="1">
    <source>
        <dbReference type="EMBL" id="PWG64023.1"/>
    </source>
</evidence>
<dbReference type="Proteomes" id="UP000245474">
    <property type="component" value="Unassembled WGS sequence"/>
</dbReference>
<accession>A0A2U2N4M4</accession>
<comment type="caution">
    <text evidence="1">The sequence shown here is derived from an EMBL/GenBank/DDBJ whole genome shotgun (WGS) entry which is preliminary data.</text>
</comment>
<reference evidence="1 2" key="1">
    <citation type="submission" date="2018-05" db="EMBL/GenBank/DDBJ databases">
        <title>Spiribacter halobius sp. nov., a moderately halophilic bacterium isolated from marine solar saltern.</title>
        <authorList>
            <person name="Zheng W.-S."/>
            <person name="Lu D.-C."/>
            <person name="Du Z.-J."/>
        </authorList>
    </citation>
    <scope>NUCLEOTIDE SEQUENCE [LARGE SCALE GENOMIC DNA]</scope>
    <source>
        <strain evidence="1 2">E85</strain>
    </source>
</reference>
<gene>
    <name evidence="1" type="ORF">DEM34_05835</name>
</gene>
<name>A0A2U2N4M4_9GAMM</name>
<dbReference type="AlphaFoldDB" id="A0A2U2N4M4"/>
<keyword evidence="2" id="KW-1185">Reference proteome</keyword>
<evidence type="ECO:0000313" key="2">
    <source>
        <dbReference type="Proteomes" id="UP000245474"/>
    </source>
</evidence>
<proteinExistence type="predicted"/>
<organism evidence="1 2">
    <name type="scientific">Sediminicurvatus halobius</name>
    <dbReference type="NCBI Taxonomy" id="2182432"/>
    <lineage>
        <taxon>Bacteria</taxon>
        <taxon>Pseudomonadati</taxon>
        <taxon>Pseudomonadota</taxon>
        <taxon>Gammaproteobacteria</taxon>
        <taxon>Chromatiales</taxon>
        <taxon>Ectothiorhodospiraceae</taxon>
        <taxon>Sediminicurvatus</taxon>
    </lineage>
</organism>
<dbReference type="EMBL" id="QFFI01000007">
    <property type="protein sequence ID" value="PWG64023.1"/>
    <property type="molecule type" value="Genomic_DNA"/>
</dbReference>